<dbReference type="PANTHER" id="PTHR13166">
    <property type="entry name" value="PROTEIN C6ORF149"/>
    <property type="match status" value="1"/>
</dbReference>
<evidence type="ECO:0000313" key="3">
    <source>
        <dbReference type="EMBL" id="KAF5397779.1"/>
    </source>
</evidence>
<dbReference type="InterPro" id="IPR008011">
    <property type="entry name" value="Complex1_LYR_dom"/>
</dbReference>
<dbReference type="OrthoDB" id="275715at2759"/>
<reference evidence="3" key="1">
    <citation type="submission" date="2019-05" db="EMBL/GenBank/DDBJ databases">
        <title>Annotation for the trematode Paragonimus heterotremus.</title>
        <authorList>
            <person name="Choi Y.-J."/>
        </authorList>
    </citation>
    <scope>NUCLEOTIDE SEQUENCE</scope>
    <source>
        <strain evidence="3">LC</strain>
    </source>
</reference>
<dbReference type="CDD" id="cd20264">
    <property type="entry name" value="Complex1_LYR_LYRM4"/>
    <property type="match status" value="1"/>
</dbReference>
<keyword evidence="4" id="KW-1185">Reference proteome</keyword>
<proteinExistence type="inferred from homology"/>
<dbReference type="InterPro" id="IPR045297">
    <property type="entry name" value="Complex1_LYR_LYRM4"/>
</dbReference>
<dbReference type="GO" id="GO:0016226">
    <property type="term" value="P:iron-sulfur cluster assembly"/>
    <property type="evidence" value="ECO:0007669"/>
    <property type="project" value="InterPro"/>
</dbReference>
<comment type="caution">
    <text evidence="3">The sequence shown here is derived from an EMBL/GenBank/DDBJ whole genome shotgun (WGS) entry which is preliminary data.</text>
</comment>
<evidence type="ECO:0000259" key="2">
    <source>
        <dbReference type="Pfam" id="PF05347"/>
    </source>
</evidence>
<gene>
    <name evidence="3" type="ORF">PHET_09351</name>
</gene>
<dbReference type="GO" id="GO:0005739">
    <property type="term" value="C:mitochondrion"/>
    <property type="evidence" value="ECO:0007669"/>
    <property type="project" value="TreeGrafter"/>
</dbReference>
<name>A0A8J4WF31_9TREM</name>
<dbReference type="GO" id="GO:1990221">
    <property type="term" value="C:L-cysteine desulfurase complex"/>
    <property type="evidence" value="ECO:0007669"/>
    <property type="project" value="TreeGrafter"/>
</dbReference>
<dbReference type="Pfam" id="PF05347">
    <property type="entry name" value="Complex1_LYR"/>
    <property type="match status" value="1"/>
</dbReference>
<comment type="similarity">
    <text evidence="1">Belongs to the complex I LYR family.</text>
</comment>
<dbReference type="PANTHER" id="PTHR13166:SF7">
    <property type="entry name" value="LYR MOTIF-CONTAINING PROTEIN 4"/>
    <property type="match status" value="1"/>
</dbReference>
<dbReference type="Proteomes" id="UP000748531">
    <property type="component" value="Unassembled WGS sequence"/>
</dbReference>
<protein>
    <recommendedName>
        <fullName evidence="2">Complex 1 LYR protein domain-containing protein</fullName>
    </recommendedName>
</protein>
<evidence type="ECO:0000256" key="1">
    <source>
        <dbReference type="ARBA" id="ARBA00009508"/>
    </source>
</evidence>
<feature type="domain" description="Complex 1 LYR protein" evidence="2">
    <location>
        <begin position="17"/>
        <end position="69"/>
    </location>
</feature>
<dbReference type="InterPro" id="IPR051522">
    <property type="entry name" value="ISC_assembly_LYR"/>
</dbReference>
<organism evidence="3 4">
    <name type="scientific">Paragonimus heterotremus</name>
    <dbReference type="NCBI Taxonomy" id="100268"/>
    <lineage>
        <taxon>Eukaryota</taxon>
        <taxon>Metazoa</taxon>
        <taxon>Spiralia</taxon>
        <taxon>Lophotrochozoa</taxon>
        <taxon>Platyhelminthes</taxon>
        <taxon>Trematoda</taxon>
        <taxon>Digenea</taxon>
        <taxon>Plagiorchiida</taxon>
        <taxon>Troglotremata</taxon>
        <taxon>Troglotrematidae</taxon>
        <taxon>Paragonimus</taxon>
    </lineage>
</organism>
<dbReference type="AlphaFoldDB" id="A0A8J4WF31"/>
<sequence>MFGPACIRRLHSGVEFLYKELLEVSQKFQDYNFRAYFTRKIKRSFEEMEKIKDPALLASKIQENKDLLEILRRQTAINNIYPPKKTAIE</sequence>
<dbReference type="EMBL" id="LUCH01005788">
    <property type="protein sequence ID" value="KAF5397779.1"/>
    <property type="molecule type" value="Genomic_DNA"/>
</dbReference>
<accession>A0A8J4WF31</accession>
<evidence type="ECO:0000313" key="4">
    <source>
        <dbReference type="Proteomes" id="UP000748531"/>
    </source>
</evidence>